<dbReference type="SUPFAM" id="SSF52540">
    <property type="entry name" value="P-loop containing nucleoside triphosphate hydrolases"/>
    <property type="match status" value="2"/>
</dbReference>
<evidence type="ECO:0000313" key="12">
    <source>
        <dbReference type="Proteomes" id="UP000186583"/>
    </source>
</evidence>
<dbReference type="FunFam" id="3.40.50.10810:FF:000059">
    <property type="entry name" value="SNF2 family helicase/ATPase, putative"/>
    <property type="match status" value="1"/>
</dbReference>
<dbReference type="InterPro" id="IPR052583">
    <property type="entry name" value="ATP-helicase/E3_Ub-Ligase"/>
</dbReference>
<dbReference type="PROSITE" id="PS51192">
    <property type="entry name" value="HELICASE_ATP_BIND_1"/>
    <property type="match status" value="1"/>
</dbReference>
<dbReference type="CDD" id="cd18793">
    <property type="entry name" value="SF2_C_SNF"/>
    <property type="match status" value="1"/>
</dbReference>
<dbReference type="InterPro" id="IPR038718">
    <property type="entry name" value="SNF2-like_sf"/>
</dbReference>
<evidence type="ECO:0000256" key="8">
    <source>
        <dbReference type="SAM" id="MobiDB-lite"/>
    </source>
</evidence>
<evidence type="ECO:0000256" key="7">
    <source>
        <dbReference type="PROSITE-ProRule" id="PRU00175"/>
    </source>
</evidence>
<dbReference type="GO" id="GO:0005524">
    <property type="term" value="F:ATP binding"/>
    <property type="evidence" value="ECO:0007669"/>
    <property type="project" value="InterPro"/>
</dbReference>
<dbReference type="Pfam" id="PF00176">
    <property type="entry name" value="SNF2-rel_dom"/>
    <property type="match status" value="1"/>
</dbReference>
<dbReference type="STRING" id="708187.A0A1Q8RJJ2"/>
<keyword evidence="4" id="KW-0378">Hydrolase</keyword>
<organism evidence="11 12">
    <name type="scientific">Colletotrichum chlorophyti</name>
    <dbReference type="NCBI Taxonomy" id="708187"/>
    <lineage>
        <taxon>Eukaryota</taxon>
        <taxon>Fungi</taxon>
        <taxon>Dikarya</taxon>
        <taxon>Ascomycota</taxon>
        <taxon>Pezizomycotina</taxon>
        <taxon>Sordariomycetes</taxon>
        <taxon>Hypocreomycetidae</taxon>
        <taxon>Glomerellales</taxon>
        <taxon>Glomerellaceae</taxon>
        <taxon>Colletotrichum</taxon>
    </lineage>
</organism>
<dbReference type="PROSITE" id="PS50089">
    <property type="entry name" value="ZF_RING_2"/>
    <property type="match status" value="1"/>
</dbReference>
<keyword evidence="2" id="KW-0547">Nucleotide-binding</keyword>
<evidence type="ECO:0000313" key="11">
    <source>
        <dbReference type="EMBL" id="OLN84495.1"/>
    </source>
</evidence>
<feature type="domain" description="Helicase ATP-binding" evidence="10">
    <location>
        <begin position="318"/>
        <end position="519"/>
    </location>
</feature>
<dbReference type="CDD" id="cd18070">
    <property type="entry name" value="DEXQc_SHPRH"/>
    <property type="match status" value="1"/>
</dbReference>
<dbReference type="PROSITE" id="PS00518">
    <property type="entry name" value="ZF_RING_1"/>
    <property type="match status" value="1"/>
</dbReference>
<dbReference type="GO" id="GO:0004386">
    <property type="term" value="F:helicase activity"/>
    <property type="evidence" value="ECO:0007669"/>
    <property type="project" value="UniProtKB-KW"/>
</dbReference>
<keyword evidence="1" id="KW-0479">Metal-binding</keyword>
<dbReference type="GO" id="GO:0008270">
    <property type="term" value="F:zinc ion binding"/>
    <property type="evidence" value="ECO:0007669"/>
    <property type="project" value="UniProtKB-KW"/>
</dbReference>
<dbReference type="InterPro" id="IPR049730">
    <property type="entry name" value="SNF2/RAD54-like_C"/>
</dbReference>
<reference evidence="11 12" key="1">
    <citation type="submission" date="2016-11" db="EMBL/GenBank/DDBJ databases">
        <title>Draft Genome Assembly of Colletotrichum chlorophyti a pathogen of herbaceous plants.</title>
        <authorList>
            <person name="Gan P."/>
            <person name="Narusaka M."/>
            <person name="Tsushima A."/>
            <person name="Narusaka Y."/>
            <person name="Takano Y."/>
            <person name="Shirasu K."/>
        </authorList>
    </citation>
    <scope>NUCLEOTIDE SEQUENCE [LARGE SCALE GENOMIC DNA]</scope>
    <source>
        <strain evidence="11 12">NTL11</strain>
    </source>
</reference>
<name>A0A1Q8RJJ2_9PEZI</name>
<dbReference type="InterPro" id="IPR000330">
    <property type="entry name" value="SNF2_N"/>
</dbReference>
<dbReference type="SMART" id="SM00487">
    <property type="entry name" value="DEXDc"/>
    <property type="match status" value="1"/>
</dbReference>
<keyword evidence="12" id="KW-1185">Reference proteome</keyword>
<dbReference type="GO" id="GO:0016787">
    <property type="term" value="F:hydrolase activity"/>
    <property type="evidence" value="ECO:0007669"/>
    <property type="project" value="UniProtKB-KW"/>
</dbReference>
<dbReference type="InterPro" id="IPR001841">
    <property type="entry name" value="Znf_RING"/>
</dbReference>
<dbReference type="Gene3D" id="3.40.50.10810">
    <property type="entry name" value="Tandem AAA-ATPase domain"/>
    <property type="match status" value="1"/>
</dbReference>
<evidence type="ECO:0000256" key="5">
    <source>
        <dbReference type="ARBA" id="ARBA00022833"/>
    </source>
</evidence>
<evidence type="ECO:0000256" key="6">
    <source>
        <dbReference type="ARBA" id="ARBA00022840"/>
    </source>
</evidence>
<dbReference type="PANTHER" id="PTHR45865:SF1">
    <property type="entry name" value="E3 UBIQUITIN-PROTEIN LIGASE SHPRH"/>
    <property type="match status" value="1"/>
</dbReference>
<dbReference type="InterPro" id="IPR059033">
    <property type="entry name" value="C144_05_dom"/>
</dbReference>
<dbReference type="GO" id="GO:0005634">
    <property type="term" value="C:nucleus"/>
    <property type="evidence" value="ECO:0007669"/>
    <property type="project" value="TreeGrafter"/>
</dbReference>
<dbReference type="EMBL" id="MPGH01000189">
    <property type="protein sequence ID" value="OLN84495.1"/>
    <property type="molecule type" value="Genomic_DNA"/>
</dbReference>
<feature type="region of interest" description="Disordered" evidence="8">
    <location>
        <begin position="721"/>
        <end position="749"/>
    </location>
</feature>
<evidence type="ECO:0000256" key="3">
    <source>
        <dbReference type="ARBA" id="ARBA00022771"/>
    </source>
</evidence>
<evidence type="ECO:0000256" key="1">
    <source>
        <dbReference type="ARBA" id="ARBA00022723"/>
    </source>
</evidence>
<sequence length="1386" mass="156041">SAITALRTYVKIDYGAFKGNGSPWQAVPGNYGNRISRERPSKRLKQSGGDIKALHVAREVLELVRKCPQEKPVDTKQTHIHSTHHDVGSYLRITSSNAKEVKITSRTNTSPLINATITTPPGVGGARLEACLDVFAKKWTKSEVEGDIWVSLEITLNTQGEHLHLELCFDLYWNETKTPFGLRSSNERKLSQRVLEVFFPDDSDASTKPSGGEKWSPLDFYEAAHVPAVDDNSALTIQVPELTASLYHYQKKTIQWLLQREGVRWKDSGNDPLFVIEDLPVPQHSASAHSFRRIWENGRPLYISHLYHVVTADIAPFQQAEQSVKGGILAEEMGLGKTLEMIGLVTLHRRPLTDSQVVYNGEGESLLVTGATLIVTPDSLRQQWVSEIQRHAPHLKVKYYPGRKNAKLDKEDALCADLASQDVIITTYPILSAEVHFATKAPARSRRQERKYARMESPLVKISWWRVCLDEAQMIESGVTGAAAVARLLPRVNAWGVTGTPVKNDVKDLFGLLSFLRYEPYASSPHIWRALTDSHKPLFRSLFGSIALRHTKQLVRHQIAVPPQKRFVITLPFTAVEEQYYGEMFRNMARRCAMDAVGAPLSSDWQLEDHENEMRTWLNRLRQAALHPEIVQSRGLGRKVGPMRTVDEVLDVMIEQSDNDIRTEHRSYLQARLLHGQMLENSPRVREALEIWESVKKDALTIVAECRKELEIVLAESSAMPDTGASVTKKDTQGNSPPSDDEDQDDDNRVGEVRTKLRHALEILHKATFFCANAFFQIKTNNDLTIPESDEFQKLQQLEDAEYGKAQEIRREILSDSHTRAMSLIRKLGRQAQNQSFVEIPELLISPLKGIESGPMLEMLEELYNILNEQANRIDDWREEVIGLLSQALIDEEADVENTGEEFTDSTKVQEKIIVYVQALRAIIADRQDAISGLENALIKHETSVSLALAEAGDGPDPEKLIALHHLRDEVKPSPLQHGSLRRVIADLRAVASRLPRDGAGGRADIERDIVTRQIRETQAHISAQTKTATKLEREVDRFTSAMNARVEYYRQLQAVSDSVAPYEGATGEQIIADLVETQKQLSQKLDSAKAKHRYLLNLKDSGNQSNEPRMCIICQSNFTTGVLTVCGHQFCKDCMKQWYRAHHNCPMCKRSLRLTELHDITLKPRELRLHEETTTSTSSEVNKNQTSKTNGIYSHFSSEKLAQIHDIELDSRSFGTKVDSIVRHILWLRESDPGAKSIIFTHGLNLVNASHVFLCEPLLNTALELQAIARVDRIGQKNETTVWLYLIEGSVEESIYNLSVKRRMEHMGKNLKGKSKESTPEVQEPTLEAANTLELEQAALTRLMSKDKNAGEAVDAQDLWECLFGRVSRRITGGLAGGIVEDETA</sequence>
<dbReference type="Proteomes" id="UP000186583">
    <property type="component" value="Unassembled WGS sequence"/>
</dbReference>
<evidence type="ECO:0000256" key="2">
    <source>
        <dbReference type="ARBA" id="ARBA00022741"/>
    </source>
</evidence>
<dbReference type="GO" id="GO:0061630">
    <property type="term" value="F:ubiquitin protein ligase activity"/>
    <property type="evidence" value="ECO:0007669"/>
    <property type="project" value="TreeGrafter"/>
</dbReference>
<keyword evidence="5" id="KW-0862">Zinc</keyword>
<dbReference type="InterPro" id="IPR017907">
    <property type="entry name" value="Znf_RING_CS"/>
</dbReference>
<dbReference type="OrthoDB" id="5330228at2759"/>
<dbReference type="InterPro" id="IPR013083">
    <property type="entry name" value="Znf_RING/FYVE/PHD"/>
</dbReference>
<dbReference type="Gene3D" id="3.40.50.300">
    <property type="entry name" value="P-loop containing nucleotide triphosphate hydrolases"/>
    <property type="match status" value="1"/>
</dbReference>
<dbReference type="Pfam" id="PF26021">
    <property type="entry name" value="Ferritin_C144_05"/>
    <property type="match status" value="1"/>
</dbReference>
<gene>
    <name evidence="11" type="ORF">CCHL11_08197</name>
</gene>
<comment type="caution">
    <text evidence="11">The sequence shown here is derived from an EMBL/GenBank/DDBJ whole genome shotgun (WGS) entry which is preliminary data.</text>
</comment>
<feature type="domain" description="RING-type" evidence="9">
    <location>
        <begin position="1112"/>
        <end position="1150"/>
    </location>
</feature>
<feature type="non-terminal residue" evidence="11">
    <location>
        <position position="1386"/>
    </location>
</feature>
<dbReference type="Gene3D" id="3.30.40.10">
    <property type="entry name" value="Zinc/RING finger domain, C3HC4 (zinc finger)"/>
    <property type="match status" value="1"/>
</dbReference>
<evidence type="ECO:0000256" key="4">
    <source>
        <dbReference type="ARBA" id="ARBA00022801"/>
    </source>
</evidence>
<keyword evidence="3 7" id="KW-0863">Zinc-finger</keyword>
<dbReference type="Pfam" id="PF13639">
    <property type="entry name" value="zf-RING_2"/>
    <property type="match status" value="1"/>
</dbReference>
<evidence type="ECO:0000259" key="9">
    <source>
        <dbReference type="PROSITE" id="PS50089"/>
    </source>
</evidence>
<keyword evidence="11" id="KW-0347">Helicase</keyword>
<proteinExistence type="predicted"/>
<dbReference type="GO" id="GO:0006974">
    <property type="term" value="P:DNA damage response"/>
    <property type="evidence" value="ECO:0007669"/>
    <property type="project" value="TreeGrafter"/>
</dbReference>
<dbReference type="InterPro" id="IPR014001">
    <property type="entry name" value="Helicase_ATP-bd"/>
</dbReference>
<dbReference type="PANTHER" id="PTHR45865">
    <property type="entry name" value="E3 UBIQUITIN-PROTEIN LIGASE SHPRH FAMILY MEMBER"/>
    <property type="match status" value="1"/>
</dbReference>
<feature type="non-terminal residue" evidence="11">
    <location>
        <position position="1"/>
    </location>
</feature>
<accession>A0A1Q8RJJ2</accession>
<keyword evidence="6" id="KW-0067">ATP-binding</keyword>
<dbReference type="SMART" id="SM00184">
    <property type="entry name" value="RING"/>
    <property type="match status" value="1"/>
</dbReference>
<dbReference type="GO" id="GO:0000209">
    <property type="term" value="P:protein polyubiquitination"/>
    <property type="evidence" value="ECO:0007669"/>
    <property type="project" value="TreeGrafter"/>
</dbReference>
<evidence type="ECO:0000259" key="10">
    <source>
        <dbReference type="PROSITE" id="PS51192"/>
    </source>
</evidence>
<protein>
    <submittedName>
        <fullName evidence="11">Putative ATP-dependent helicase</fullName>
    </submittedName>
</protein>
<dbReference type="SUPFAM" id="SSF57850">
    <property type="entry name" value="RING/U-box"/>
    <property type="match status" value="1"/>
</dbReference>
<dbReference type="InterPro" id="IPR027417">
    <property type="entry name" value="P-loop_NTPase"/>
</dbReference>